<proteinExistence type="predicted"/>
<gene>
    <name evidence="3" type="ORF">MPP7335_05401</name>
</gene>
<dbReference type="STRING" id="39692.BST38_21795"/>
<reference evidence="3 4" key="1">
    <citation type="submission" date="2018-05" db="EMBL/GenBank/DDBJ databases">
        <authorList>
            <consortium name="IHU Genomes"/>
        </authorList>
    </citation>
    <scope>NUCLEOTIDE SEQUENCE [LARGE SCALE GENOMIC DNA]</scope>
    <source>
        <strain evidence="3 4">P7335</strain>
    </source>
</reference>
<dbReference type="CDD" id="cd01836">
    <property type="entry name" value="FeeA_FeeB_like"/>
    <property type="match status" value="1"/>
</dbReference>
<accession>A0A375YRB6</accession>
<dbReference type="Gene3D" id="3.40.50.1110">
    <property type="entry name" value="SGNH hydrolase"/>
    <property type="match status" value="1"/>
</dbReference>
<dbReference type="AlphaFoldDB" id="A0A375YRB6"/>
<dbReference type="RefSeq" id="WP_110781841.1">
    <property type="nucleotide sequence ID" value="NZ_MVID01000023.1"/>
</dbReference>
<evidence type="ECO:0000256" key="1">
    <source>
        <dbReference type="SAM" id="SignalP"/>
    </source>
</evidence>
<dbReference type="Proteomes" id="UP000252008">
    <property type="component" value="Unassembled WGS sequence"/>
</dbReference>
<dbReference type="GO" id="GO:0004622">
    <property type="term" value="F:phosphatidylcholine lysophospholipase activity"/>
    <property type="evidence" value="ECO:0007669"/>
    <property type="project" value="TreeGrafter"/>
</dbReference>
<evidence type="ECO:0000313" key="4">
    <source>
        <dbReference type="Proteomes" id="UP000252008"/>
    </source>
</evidence>
<protein>
    <recommendedName>
        <fullName evidence="2">SGNH hydrolase-type esterase domain-containing protein</fullName>
    </recommendedName>
</protein>
<feature type="signal peptide" evidence="1">
    <location>
        <begin position="1"/>
        <end position="22"/>
    </location>
</feature>
<dbReference type="SUPFAM" id="SSF52266">
    <property type="entry name" value="SGNH hydrolase"/>
    <property type="match status" value="1"/>
</dbReference>
<dbReference type="Pfam" id="PF13472">
    <property type="entry name" value="Lipase_GDSL_2"/>
    <property type="match status" value="1"/>
</dbReference>
<dbReference type="InterPro" id="IPR013830">
    <property type="entry name" value="SGNH_hydro"/>
</dbReference>
<keyword evidence="4" id="KW-1185">Reference proteome</keyword>
<organism evidence="3 4">
    <name type="scientific">Mycolicibacterium parafortuitum</name>
    <name type="common">Mycobacterium parafortuitum</name>
    <dbReference type="NCBI Taxonomy" id="39692"/>
    <lineage>
        <taxon>Bacteria</taxon>
        <taxon>Bacillati</taxon>
        <taxon>Actinomycetota</taxon>
        <taxon>Actinomycetes</taxon>
        <taxon>Mycobacteriales</taxon>
        <taxon>Mycobacteriaceae</taxon>
        <taxon>Mycolicibacterium</taxon>
    </lineage>
</organism>
<dbReference type="InterPro" id="IPR036514">
    <property type="entry name" value="SGNH_hydro_sf"/>
</dbReference>
<dbReference type="PANTHER" id="PTHR30383:SF5">
    <property type="entry name" value="SGNH HYDROLASE-TYPE ESTERASE DOMAIN-CONTAINING PROTEIN"/>
    <property type="match status" value="1"/>
</dbReference>
<evidence type="ECO:0000313" key="3">
    <source>
        <dbReference type="EMBL" id="SRX83620.1"/>
    </source>
</evidence>
<feature type="domain" description="SGNH hydrolase-type esterase" evidence="2">
    <location>
        <begin position="88"/>
        <end position="267"/>
    </location>
</feature>
<feature type="chain" id="PRO_5016605912" description="SGNH hydrolase-type esterase domain-containing protein" evidence="1">
    <location>
        <begin position="23"/>
        <end position="329"/>
    </location>
</feature>
<sequence>MRTGTKLAGVGIPRRRSTVALAAAATVASTGTVYVGARNLLTGQADQARRTIPKSWDIPPRADGVYSPGGGPVERWHRGVPFDLHLMIFGDSTATGYGCVDADEVPGVLLARGLAEESGRRIRLSTKAIVGATSKGLSGQIDAMYVAGPPPDAAVIMIGANDITKPNGIGPSARRLGQAVRRLRGSEAVVVVGTCPDFGVITAIPQPLRWVTRNRGLRLARAQAAAVRAAGGVPVPFSDLLAPEFYKKPELLFSPDMFHPSAAGYELAAKQLLPALCNALGEFVTGVPAEAALESRTGDDGSLFSRLGSLSRLWRRSTGVPAPIVVTAS</sequence>
<evidence type="ECO:0000259" key="2">
    <source>
        <dbReference type="Pfam" id="PF13472"/>
    </source>
</evidence>
<dbReference type="EMBL" id="UEGS01000001">
    <property type="protein sequence ID" value="SRX83620.1"/>
    <property type="molecule type" value="Genomic_DNA"/>
</dbReference>
<dbReference type="PANTHER" id="PTHR30383">
    <property type="entry name" value="THIOESTERASE 1/PROTEASE 1/LYSOPHOSPHOLIPASE L1"/>
    <property type="match status" value="1"/>
</dbReference>
<keyword evidence="1" id="KW-0732">Signal</keyword>
<name>A0A375YRB6_MYCPF</name>
<dbReference type="InterPro" id="IPR051532">
    <property type="entry name" value="Ester_Hydrolysis_Enzymes"/>
</dbReference>